<evidence type="ECO:0000313" key="3">
    <source>
        <dbReference type="EMBL" id="SMR60335.1"/>
    </source>
</evidence>
<evidence type="ECO:0000256" key="1">
    <source>
        <dbReference type="SAM" id="MobiDB-lite"/>
    </source>
</evidence>
<organism evidence="3 4">
    <name type="scientific">Zymoseptoria tritici ST99CH_1E4</name>
    <dbReference type="NCBI Taxonomy" id="1276532"/>
    <lineage>
        <taxon>Eukaryota</taxon>
        <taxon>Fungi</taxon>
        <taxon>Dikarya</taxon>
        <taxon>Ascomycota</taxon>
        <taxon>Pezizomycotina</taxon>
        <taxon>Dothideomycetes</taxon>
        <taxon>Dothideomycetidae</taxon>
        <taxon>Mycosphaerellales</taxon>
        <taxon>Mycosphaerellaceae</taxon>
        <taxon>Zymoseptoria</taxon>
    </lineage>
</organism>
<feature type="region of interest" description="Disordered" evidence="1">
    <location>
        <begin position="87"/>
        <end position="109"/>
    </location>
</feature>
<protein>
    <submittedName>
        <fullName evidence="3">Uncharacterized protein</fullName>
    </submittedName>
</protein>
<dbReference type="AlphaFoldDB" id="A0A2H1H3E6"/>
<feature type="signal peptide" evidence="2">
    <location>
        <begin position="1"/>
        <end position="15"/>
    </location>
</feature>
<dbReference type="Proteomes" id="UP000245764">
    <property type="component" value="Chromosome 11"/>
</dbReference>
<name>A0A2H1H3E6_ZYMTR</name>
<dbReference type="EMBL" id="LT854263">
    <property type="protein sequence ID" value="SMR60335.1"/>
    <property type="molecule type" value="Genomic_DNA"/>
</dbReference>
<proteinExistence type="predicted"/>
<gene>
    <name evidence="3" type="ORF">ZT1E4_G10300</name>
</gene>
<evidence type="ECO:0000313" key="4">
    <source>
        <dbReference type="Proteomes" id="UP000245764"/>
    </source>
</evidence>
<reference evidence="4" key="1">
    <citation type="submission" date="2017-05" db="EMBL/GenBank/DDBJ databases">
        <authorList>
            <person name="Song R."/>
            <person name="Chenine A.L."/>
            <person name="Ruprecht R.M."/>
        </authorList>
    </citation>
    <scope>NUCLEOTIDE SEQUENCE [LARGE SCALE GENOMIC DNA]</scope>
</reference>
<accession>A0A2H1H3E6</accession>
<keyword evidence="2" id="KW-0732">Signal</keyword>
<feature type="chain" id="PRO_5013877200" evidence="2">
    <location>
        <begin position="16"/>
        <end position="317"/>
    </location>
</feature>
<sequence length="317" mass="33446">MKSFVALALLAVADAYQSNTPVQCPRLRNAITAGGSQKAVTAFCSSYLSIKPKTAVLTSTISTITTITVAKTTATTTTTSTPFCVQPTAVPDGRKRDVRKSQPKPGCLNSYKPGPELSSACKCFSVPASTSMTRTTKVATSTSTITSGLVTSTLTKVAPLQTPGAFGLVAITEDTPSGEGSAGLPDVDFRAPADPLTQYALYSSRNRIFSLTETNELYTRGCGYGTVLATVPDNGTSNRVFYSEAAQKPAGYSNPTCSIALQKDSTCVMDCQQGSRVHNCLEILGNGDKVWRLSADETCAGQGEPFTNYLAFIPFQC</sequence>
<evidence type="ECO:0000256" key="2">
    <source>
        <dbReference type="SAM" id="SignalP"/>
    </source>
</evidence>